<dbReference type="InterPro" id="IPR045148">
    <property type="entry name" value="TCRG1-like"/>
</dbReference>
<evidence type="ECO:0000259" key="5">
    <source>
        <dbReference type="PROSITE" id="PS51676"/>
    </source>
</evidence>
<name>A0A915KH10_ROMCU</name>
<dbReference type="SUPFAM" id="SSF81698">
    <property type="entry name" value="FF domain"/>
    <property type="match status" value="5"/>
</dbReference>
<evidence type="ECO:0000256" key="1">
    <source>
        <dbReference type="ARBA" id="ARBA00022737"/>
    </source>
</evidence>
<keyword evidence="1" id="KW-0677">Repeat</keyword>
<feature type="region of interest" description="Disordered" evidence="3">
    <location>
        <begin position="246"/>
        <end position="321"/>
    </location>
</feature>
<dbReference type="Pfam" id="PF01846">
    <property type="entry name" value="FF"/>
    <property type="match status" value="6"/>
</dbReference>
<feature type="compositionally biased region" description="Basic and acidic residues" evidence="3">
    <location>
        <begin position="659"/>
        <end position="684"/>
    </location>
</feature>
<feature type="domain" description="FF" evidence="5">
    <location>
        <begin position="822"/>
        <end position="888"/>
    </location>
</feature>
<dbReference type="Gene3D" id="1.10.10.440">
    <property type="entry name" value="FF domain"/>
    <property type="match status" value="6"/>
</dbReference>
<dbReference type="SMART" id="SM00456">
    <property type="entry name" value="WW"/>
    <property type="match status" value="3"/>
</dbReference>
<feature type="domain" description="FF" evidence="5">
    <location>
        <begin position="456"/>
        <end position="511"/>
    </location>
</feature>
<feature type="region of interest" description="Disordered" evidence="3">
    <location>
        <begin position="1"/>
        <end position="64"/>
    </location>
</feature>
<dbReference type="Pfam" id="PF23517">
    <property type="entry name" value="WW_TCERG1"/>
    <property type="match status" value="1"/>
</dbReference>
<feature type="domain" description="FF" evidence="5">
    <location>
        <begin position="767"/>
        <end position="821"/>
    </location>
</feature>
<feature type="domain" description="WW" evidence="4">
    <location>
        <begin position="107"/>
        <end position="140"/>
    </location>
</feature>
<dbReference type="OMA" id="GMWLQPP"/>
<dbReference type="GO" id="GO:0070063">
    <property type="term" value="F:RNA polymerase binding"/>
    <property type="evidence" value="ECO:0007669"/>
    <property type="project" value="InterPro"/>
</dbReference>
<keyword evidence="6" id="KW-1185">Reference proteome</keyword>
<dbReference type="InterPro" id="IPR057565">
    <property type="entry name" value="WW_TCRG1_3rd"/>
</dbReference>
<dbReference type="InterPro" id="IPR036517">
    <property type="entry name" value="FF_domain_sf"/>
</dbReference>
<dbReference type="CDD" id="cd00201">
    <property type="entry name" value="WW"/>
    <property type="match status" value="3"/>
</dbReference>
<feature type="compositionally biased region" description="Basic and acidic residues" evidence="3">
    <location>
        <begin position="434"/>
        <end position="446"/>
    </location>
</feature>
<dbReference type="PROSITE" id="PS01159">
    <property type="entry name" value="WW_DOMAIN_1"/>
    <property type="match status" value="1"/>
</dbReference>
<dbReference type="InterPro" id="IPR001202">
    <property type="entry name" value="WW_dom"/>
</dbReference>
<dbReference type="Gene3D" id="2.20.70.10">
    <property type="match status" value="3"/>
</dbReference>
<accession>A0A915KH10</accession>
<feature type="region of interest" description="Disordered" evidence="3">
    <location>
        <begin position="343"/>
        <end position="446"/>
    </location>
</feature>
<dbReference type="FunFam" id="1.10.10.440:FF:000001">
    <property type="entry name" value="Transcription elongation regulator 1 like"/>
    <property type="match status" value="1"/>
</dbReference>
<feature type="region of interest" description="Disordered" evidence="3">
    <location>
        <begin position="603"/>
        <end position="684"/>
    </location>
</feature>
<dbReference type="PROSITE" id="PS51676">
    <property type="entry name" value="FF"/>
    <property type="match status" value="5"/>
</dbReference>
<dbReference type="InterPro" id="IPR002713">
    <property type="entry name" value="FF_domain"/>
</dbReference>
<dbReference type="PROSITE" id="PS50020">
    <property type="entry name" value="WW_DOMAIN_2"/>
    <property type="match status" value="3"/>
</dbReference>
<dbReference type="SMART" id="SM00441">
    <property type="entry name" value="FF"/>
    <property type="match status" value="6"/>
</dbReference>
<dbReference type="SUPFAM" id="SSF51045">
    <property type="entry name" value="WW domain"/>
    <property type="match status" value="3"/>
</dbReference>
<evidence type="ECO:0000256" key="3">
    <source>
        <dbReference type="SAM" id="MobiDB-lite"/>
    </source>
</evidence>
<evidence type="ECO:0000259" key="4">
    <source>
        <dbReference type="PROSITE" id="PS50020"/>
    </source>
</evidence>
<feature type="compositionally biased region" description="Basic and acidic residues" evidence="3">
    <location>
        <begin position="347"/>
        <end position="357"/>
    </location>
</feature>
<feature type="coiled-coil region" evidence="2">
    <location>
        <begin position="510"/>
        <end position="537"/>
    </location>
</feature>
<dbReference type="FunFam" id="1.10.10.440:FF:000008">
    <property type="entry name" value="Transcription elongation regulator 1 (CA150)"/>
    <property type="match status" value="1"/>
</dbReference>
<dbReference type="AlphaFoldDB" id="A0A915KH10"/>
<feature type="domain" description="WW" evidence="4">
    <location>
        <begin position="209"/>
        <end position="242"/>
    </location>
</feature>
<feature type="region of interest" description="Disordered" evidence="3">
    <location>
        <begin position="885"/>
        <end position="907"/>
    </location>
</feature>
<dbReference type="GO" id="GO:0005634">
    <property type="term" value="C:nucleus"/>
    <property type="evidence" value="ECO:0007669"/>
    <property type="project" value="TreeGrafter"/>
</dbReference>
<organism evidence="6 7">
    <name type="scientific">Romanomermis culicivorax</name>
    <name type="common">Nematode worm</name>
    <dbReference type="NCBI Taxonomy" id="13658"/>
    <lineage>
        <taxon>Eukaryota</taxon>
        <taxon>Metazoa</taxon>
        <taxon>Ecdysozoa</taxon>
        <taxon>Nematoda</taxon>
        <taxon>Enoplea</taxon>
        <taxon>Dorylaimia</taxon>
        <taxon>Mermithida</taxon>
        <taxon>Mermithoidea</taxon>
        <taxon>Mermithidae</taxon>
        <taxon>Romanomermis</taxon>
    </lineage>
</organism>
<reference evidence="7" key="1">
    <citation type="submission" date="2022-11" db="UniProtKB">
        <authorList>
            <consortium name="WormBaseParasite"/>
        </authorList>
    </citation>
    <scope>IDENTIFICATION</scope>
</reference>
<evidence type="ECO:0000313" key="7">
    <source>
        <dbReference type="WBParaSite" id="nRc.2.0.1.t38017-RA"/>
    </source>
</evidence>
<feature type="compositionally biased region" description="Basic and acidic residues" evidence="3">
    <location>
        <begin position="614"/>
        <end position="645"/>
    </location>
</feature>
<sequence length="907" mass="103990">MTETTSVALASSSSPGQGAPNPTSVPPPIVGGPPRMFPPRGPLIPGSGFPRPPIPSLMSQPVQRPPVLPMMMPNQGTNGDSTIDQNNADGTAQAPVVGKNDAENSTTAAQELWVETKSADGKVYYYNAKTRESAWEKPANVKIMTQNEVEQMAKTQAAPMMNHPPVGGAFPMGYPGGPMPPMMMPGGMWPPYMRPPFMAPGFMGGPPDAGAASPWQEYRAPDGRPYYHNMATNETTWEKPQMLKDKEAKSGQTNGSAAKEPPKSKQESKTFPSTVGEPPVRQQQQLQHQPEESKEHQVLTQQQDKKEDKSRPISSNPVVGTPWCVVWTGDLKVFFYNPSTRTSVWERPPELYGRPDVELLLSKPPDLSKKDAKNGDALGKRQGSSEPENALEIAPAKKRKKKAPKPKDAEAEISVKNAAQESAAKANEQQQQSQKDKVKDAALEAEMKAAQERAQIPLEVRMKQFREMLKEKEVSAFSTWEKELHKIVFDPRYLLLTSKERKSVFEQYVKDRAEEERAERKKKMKEAKENFRRLLEDADLHGKSSFSDFSSKFGKDLRFKLVEKSKDRESMFDDFVSDLRKKEREERAAMKEKFKSEFMTMLKEAGPNIRKNTKWSELKKSLDSDPRYKQVESSGQREDWFKEFTRNLPAGDSDDDEEEARKERLKDKDEQSQKEKEEAAQRARELEVAAELESQMKERDKEMERHKYAEAEENFKALLSDLVKHTEMTWKEWKRDLRKDERWQTADLLDKHEKSRLFDEHMAELERKLRIAYFQLLDEQNLPLNANWKDVRKTIKDDSRFTKFSSSDRKCEREFRDYLQNKLMAAKNEFKELLKETKIITFKSKQMIQENEQHLKDILSVLENDKRYLVLECTPDEREKLLETYLDELDKRGPPPPPTATEPSRRK</sequence>
<feature type="domain" description="WW" evidence="4">
    <location>
        <begin position="317"/>
        <end position="350"/>
    </location>
</feature>
<dbReference type="GO" id="GO:0003712">
    <property type="term" value="F:transcription coregulator activity"/>
    <property type="evidence" value="ECO:0007669"/>
    <property type="project" value="TreeGrafter"/>
</dbReference>
<protein>
    <submittedName>
        <fullName evidence="7">Transcription elongation regulator 1</fullName>
    </submittedName>
</protein>
<proteinExistence type="predicted"/>
<feature type="compositionally biased region" description="Basic and acidic residues" evidence="3">
    <location>
        <begin position="289"/>
        <end position="311"/>
    </location>
</feature>
<dbReference type="PANTHER" id="PTHR15377">
    <property type="entry name" value="TRANSCRIPTION ELONGATION REGULATOR 1"/>
    <property type="match status" value="1"/>
</dbReference>
<feature type="compositionally biased region" description="Low complexity" evidence="3">
    <location>
        <begin position="415"/>
        <end position="433"/>
    </location>
</feature>
<feature type="compositionally biased region" description="Polar residues" evidence="3">
    <location>
        <begin position="1"/>
        <end position="22"/>
    </location>
</feature>
<dbReference type="WBParaSite" id="nRc.2.0.1.t38017-RA">
    <property type="protein sequence ID" value="nRc.2.0.1.t38017-RA"/>
    <property type="gene ID" value="nRc.2.0.1.g38017"/>
</dbReference>
<feature type="domain" description="FF" evidence="5">
    <location>
        <begin position="523"/>
        <end position="578"/>
    </location>
</feature>
<feature type="compositionally biased region" description="Pro residues" evidence="3">
    <location>
        <begin position="23"/>
        <end position="42"/>
    </location>
</feature>
<dbReference type="PANTHER" id="PTHR15377:SF3">
    <property type="entry name" value="WW DOMAIN-CONTAINING PROTEIN"/>
    <property type="match status" value="1"/>
</dbReference>
<evidence type="ECO:0000256" key="2">
    <source>
        <dbReference type="SAM" id="Coils"/>
    </source>
</evidence>
<dbReference type="FunFam" id="2.20.70.10:FF:000049">
    <property type="entry name" value="Transcription elongation regulator 1-like"/>
    <property type="match status" value="1"/>
</dbReference>
<dbReference type="InterPro" id="IPR036020">
    <property type="entry name" value="WW_dom_sf"/>
</dbReference>
<evidence type="ECO:0000313" key="6">
    <source>
        <dbReference type="Proteomes" id="UP000887565"/>
    </source>
</evidence>
<feature type="domain" description="FF" evidence="5">
    <location>
        <begin position="591"/>
        <end position="647"/>
    </location>
</feature>
<dbReference type="Proteomes" id="UP000887565">
    <property type="component" value="Unplaced"/>
</dbReference>
<keyword evidence="2" id="KW-0175">Coiled coil</keyword>
<dbReference type="Pfam" id="PF00397">
    <property type="entry name" value="WW"/>
    <property type="match status" value="2"/>
</dbReference>